<sequence>MHIYVIQIRMGSRSSMYLTKEKELSSQKDAINFDQLSVDLLRDQNLLHFKVITIGFEFNEMLIEDEKIASNGNFTNKVNKVQYDCGWKKLITGISRRYYAGNTNNHERLGELVAWSSCTIIYLLVIKSSISQK</sequence>
<protein>
    <submittedName>
        <fullName evidence="1">Uncharacterized protein</fullName>
    </submittedName>
</protein>
<proteinExistence type="predicted"/>
<gene>
    <name evidence="1" type="ORF">LSALG_LOCUS33010</name>
</gene>
<evidence type="ECO:0000313" key="1">
    <source>
        <dbReference type="EMBL" id="CAI9294016.1"/>
    </source>
</evidence>
<dbReference type="Proteomes" id="UP001177003">
    <property type="component" value="Chromosome 7"/>
</dbReference>
<evidence type="ECO:0000313" key="2">
    <source>
        <dbReference type="Proteomes" id="UP001177003"/>
    </source>
</evidence>
<dbReference type="EMBL" id="OX465083">
    <property type="protein sequence ID" value="CAI9294016.1"/>
    <property type="molecule type" value="Genomic_DNA"/>
</dbReference>
<reference evidence="1" key="1">
    <citation type="submission" date="2023-04" db="EMBL/GenBank/DDBJ databases">
        <authorList>
            <person name="Vijverberg K."/>
            <person name="Xiong W."/>
            <person name="Schranz E."/>
        </authorList>
    </citation>
    <scope>NUCLEOTIDE SEQUENCE</scope>
</reference>
<keyword evidence="2" id="KW-1185">Reference proteome</keyword>
<accession>A0AA35ZKW0</accession>
<organism evidence="1 2">
    <name type="scientific">Lactuca saligna</name>
    <name type="common">Willowleaf lettuce</name>
    <dbReference type="NCBI Taxonomy" id="75948"/>
    <lineage>
        <taxon>Eukaryota</taxon>
        <taxon>Viridiplantae</taxon>
        <taxon>Streptophyta</taxon>
        <taxon>Embryophyta</taxon>
        <taxon>Tracheophyta</taxon>
        <taxon>Spermatophyta</taxon>
        <taxon>Magnoliopsida</taxon>
        <taxon>eudicotyledons</taxon>
        <taxon>Gunneridae</taxon>
        <taxon>Pentapetalae</taxon>
        <taxon>asterids</taxon>
        <taxon>campanulids</taxon>
        <taxon>Asterales</taxon>
        <taxon>Asteraceae</taxon>
        <taxon>Cichorioideae</taxon>
        <taxon>Cichorieae</taxon>
        <taxon>Lactucinae</taxon>
        <taxon>Lactuca</taxon>
    </lineage>
</organism>
<dbReference type="AlphaFoldDB" id="A0AA35ZKW0"/>
<name>A0AA35ZKW0_LACSI</name>